<dbReference type="KEGG" id="ppu:PP_5725"/>
<keyword evidence="1" id="KW-0472">Membrane</keyword>
<proteinExistence type="predicted"/>
<organism evidence="2 3">
    <name type="scientific">Pseudomonas putida (strain ATCC 47054 / DSM 6125 / CFBP 8728 / NCIMB 11950 / KT2440)</name>
    <dbReference type="NCBI Taxonomy" id="160488"/>
    <lineage>
        <taxon>Bacteria</taxon>
        <taxon>Pseudomonadati</taxon>
        <taxon>Pseudomonadota</taxon>
        <taxon>Gammaproteobacteria</taxon>
        <taxon>Pseudomonadales</taxon>
        <taxon>Pseudomonadaceae</taxon>
        <taxon>Pseudomonas</taxon>
    </lineage>
</organism>
<sequence>MSEARSFINSHTQSYDSLKADTPMTANQRGKFDVLNAHIVNSVVVGGELVIVGDPTTPSCTSHEEFLMSQAEGSIIYLKSMVLGWMIFYWITTKC</sequence>
<dbReference type="OrthoDB" id="9977748at2"/>
<evidence type="ECO:0000313" key="3">
    <source>
        <dbReference type="Proteomes" id="UP000000556"/>
    </source>
</evidence>
<dbReference type="Proteomes" id="UP000000556">
    <property type="component" value="Chromosome"/>
</dbReference>
<accession>A0A140FWT0</accession>
<dbReference type="BioCyc" id="PPUT160488:G1G01-5592-MONOMER"/>
<evidence type="ECO:0000313" key="2">
    <source>
        <dbReference type="EMBL" id="AMM03063.1"/>
    </source>
</evidence>
<dbReference type="AlphaFoldDB" id="A0A140FWT0"/>
<protein>
    <submittedName>
        <fullName evidence="2">Uncharacterized protein</fullName>
    </submittedName>
</protein>
<keyword evidence="1" id="KW-1133">Transmembrane helix</keyword>
<evidence type="ECO:0000256" key="1">
    <source>
        <dbReference type="SAM" id="Phobius"/>
    </source>
</evidence>
<dbReference type="STRING" id="160488.PP_5725"/>
<keyword evidence="1" id="KW-0812">Transmembrane</keyword>
<reference evidence="2 3" key="2">
    <citation type="journal article" date="2016" name="Environ. Microbiol.">
        <title>The revisited genome of Pseudomonas putida KT2440 enlightens its value as a robust metabolic chassis.</title>
        <authorList>
            <person name="Belda E."/>
            <person name="van Heck R.G."/>
            <person name="Lopez-Sanchez M.J."/>
            <person name="Cruveiller S."/>
            <person name="Barbe V."/>
            <person name="Fraser C."/>
            <person name="Klenk H.P."/>
            <person name="Petersen J."/>
            <person name="Morgat A."/>
            <person name="Nikel P.I."/>
            <person name="Vallenet D."/>
            <person name="Rouy Z."/>
            <person name="Sekowska A."/>
            <person name="Martins Dos Santos V.A."/>
            <person name="de Lorenzo V."/>
            <person name="Danchin A."/>
            <person name="Medigue C."/>
        </authorList>
    </citation>
    <scope>NUCLEOTIDE SEQUENCE [LARGE SCALE GENOMIC DNA]</scope>
    <source>
        <strain evidence="3">ATCC 47054 / DSM 6125 / CFBP 8728 / NCIMB 11950 / KT2440</strain>
    </source>
</reference>
<dbReference type="EMBL" id="AE015451">
    <property type="protein sequence ID" value="AMM03063.1"/>
    <property type="molecule type" value="Genomic_DNA"/>
</dbReference>
<reference evidence="2 3" key="1">
    <citation type="journal article" date="2002" name="Environ. Microbiol.">
        <title>Complete genome sequence and comparative analysis of the metabolically versatile Pseudomonas putida KT2440.</title>
        <authorList>
            <person name="Nelson K.E."/>
            <person name="Weinel C."/>
            <person name="Paulsen I.T."/>
            <person name="Dodson R.J."/>
            <person name="Hilbert H."/>
            <person name="Martins dos Santos V.A."/>
            <person name="Fouts D.E."/>
            <person name="Gill S.R."/>
            <person name="Pop M."/>
            <person name="Holmes M."/>
            <person name="Brinkac L."/>
            <person name="Beanan M."/>
            <person name="DeBoy R.T."/>
            <person name="Daugherty S."/>
            <person name="Kolonay J."/>
            <person name="Madupu R."/>
            <person name="Nelson W."/>
            <person name="White O."/>
            <person name="Peterson J."/>
            <person name="Khouri H."/>
            <person name="Hance I."/>
            <person name="Chris Lee P."/>
            <person name="Holtzapple E."/>
            <person name="Scanlan D."/>
            <person name="Tran K."/>
            <person name="Moazzez A."/>
            <person name="Utterback T."/>
            <person name="Rizzo M."/>
            <person name="Lee K."/>
            <person name="Kosack D."/>
            <person name="Moestl D."/>
            <person name="Wedler H."/>
            <person name="Lauber J."/>
            <person name="Stjepandic D."/>
            <person name="Hoheisel J."/>
            <person name="Straetz M."/>
            <person name="Heim S."/>
            <person name="Kiewitz C."/>
            <person name="Eisen J.A."/>
            <person name="Timmis K.N."/>
            <person name="Dusterhoft A."/>
            <person name="Tummler B."/>
            <person name="Fraser C.M."/>
        </authorList>
    </citation>
    <scope>NUCLEOTIDE SEQUENCE [LARGE SCALE GENOMIC DNA]</scope>
    <source>
        <strain evidence="3">ATCC 47054 / DSM 6125 / CFBP 8728 / NCIMB 11950 / KT2440</strain>
    </source>
</reference>
<feature type="transmembrane region" description="Helical" evidence="1">
    <location>
        <begin position="74"/>
        <end position="92"/>
    </location>
</feature>
<name>A0A140FWT0_PSEPK</name>
<gene>
    <name evidence="2" type="ordered locus">PP_5725</name>
</gene>
<keyword evidence="3" id="KW-1185">Reference proteome</keyword>